<dbReference type="EMBL" id="JABFTP020000144">
    <property type="protein sequence ID" value="KAL3280704.1"/>
    <property type="molecule type" value="Genomic_DNA"/>
</dbReference>
<dbReference type="AlphaFoldDB" id="A0ABD2NQC3"/>
<protein>
    <submittedName>
        <fullName evidence="2">Uncharacterized protein</fullName>
    </submittedName>
</protein>
<name>A0ABD2NQC3_9CUCU</name>
<proteinExistence type="predicted"/>
<evidence type="ECO:0000313" key="2">
    <source>
        <dbReference type="EMBL" id="KAL3280704.1"/>
    </source>
</evidence>
<organism evidence="2 3">
    <name type="scientific">Cryptolaemus montrouzieri</name>
    <dbReference type="NCBI Taxonomy" id="559131"/>
    <lineage>
        <taxon>Eukaryota</taxon>
        <taxon>Metazoa</taxon>
        <taxon>Ecdysozoa</taxon>
        <taxon>Arthropoda</taxon>
        <taxon>Hexapoda</taxon>
        <taxon>Insecta</taxon>
        <taxon>Pterygota</taxon>
        <taxon>Neoptera</taxon>
        <taxon>Endopterygota</taxon>
        <taxon>Coleoptera</taxon>
        <taxon>Polyphaga</taxon>
        <taxon>Cucujiformia</taxon>
        <taxon>Coccinelloidea</taxon>
        <taxon>Coccinellidae</taxon>
        <taxon>Scymninae</taxon>
        <taxon>Scymnini</taxon>
        <taxon>Cryptolaemus</taxon>
    </lineage>
</organism>
<keyword evidence="3" id="KW-1185">Reference proteome</keyword>
<feature type="region of interest" description="Disordered" evidence="1">
    <location>
        <begin position="41"/>
        <end position="60"/>
    </location>
</feature>
<accession>A0ABD2NQC3</accession>
<evidence type="ECO:0000313" key="3">
    <source>
        <dbReference type="Proteomes" id="UP001516400"/>
    </source>
</evidence>
<evidence type="ECO:0000256" key="1">
    <source>
        <dbReference type="SAM" id="MobiDB-lite"/>
    </source>
</evidence>
<feature type="compositionally biased region" description="Polar residues" evidence="1">
    <location>
        <begin position="46"/>
        <end position="60"/>
    </location>
</feature>
<dbReference type="Proteomes" id="UP001516400">
    <property type="component" value="Unassembled WGS sequence"/>
</dbReference>
<dbReference type="Gene3D" id="3.30.200.20">
    <property type="entry name" value="Phosphorylase Kinase, domain 1"/>
    <property type="match status" value="1"/>
</dbReference>
<sequence length="102" mass="11179">MQSVQNTVQGVRVSVDKSVESVSASDIVKKISVSANPDRECRVPRVTNSRDSSSALNLNPTEHFPSKIGDKYLLLDQVEGSSLYRCVDTVSKDELVCKVSCF</sequence>
<gene>
    <name evidence="2" type="ORF">HHI36_003941</name>
</gene>
<reference evidence="2 3" key="1">
    <citation type="journal article" date="2021" name="BMC Biol.">
        <title>Horizontally acquired antibacterial genes associated with adaptive radiation of ladybird beetles.</title>
        <authorList>
            <person name="Li H.S."/>
            <person name="Tang X.F."/>
            <person name="Huang Y.H."/>
            <person name="Xu Z.Y."/>
            <person name="Chen M.L."/>
            <person name="Du X.Y."/>
            <person name="Qiu B.Y."/>
            <person name="Chen P.T."/>
            <person name="Zhang W."/>
            <person name="Slipinski A."/>
            <person name="Escalona H.E."/>
            <person name="Waterhouse R.M."/>
            <person name="Zwick A."/>
            <person name="Pang H."/>
        </authorList>
    </citation>
    <scope>NUCLEOTIDE SEQUENCE [LARGE SCALE GENOMIC DNA]</scope>
    <source>
        <strain evidence="2">SYSU2018</strain>
    </source>
</reference>
<comment type="caution">
    <text evidence="2">The sequence shown here is derived from an EMBL/GenBank/DDBJ whole genome shotgun (WGS) entry which is preliminary data.</text>
</comment>